<proteinExistence type="predicted"/>
<organism evidence="2">
    <name type="scientific">Tanacetum cinerariifolium</name>
    <name type="common">Dalmatian daisy</name>
    <name type="synonym">Chrysanthemum cinerariifolium</name>
    <dbReference type="NCBI Taxonomy" id="118510"/>
    <lineage>
        <taxon>Eukaryota</taxon>
        <taxon>Viridiplantae</taxon>
        <taxon>Streptophyta</taxon>
        <taxon>Embryophyta</taxon>
        <taxon>Tracheophyta</taxon>
        <taxon>Spermatophyta</taxon>
        <taxon>Magnoliopsida</taxon>
        <taxon>eudicotyledons</taxon>
        <taxon>Gunneridae</taxon>
        <taxon>Pentapetalae</taxon>
        <taxon>asterids</taxon>
        <taxon>campanulids</taxon>
        <taxon>Asterales</taxon>
        <taxon>Asteraceae</taxon>
        <taxon>Asteroideae</taxon>
        <taxon>Anthemideae</taxon>
        <taxon>Anthemidinae</taxon>
        <taxon>Tanacetum</taxon>
    </lineage>
</organism>
<sequence>MRDGYWTGEWIWAEDEEAGVDGAEDEEAGVDGAAVGDCWLWVKLDDVVVKNRFFWVDERVFPTIVDWCTSAPKDEMPAENTYSPEAVMILNTHCTPIQKQPEALLCLVGLSRRYYLGDEVYPTFLHDDDRGGLICAPNPTKVKTGTRPRAAHKVPLLTITASRVIEMEDMAAATDSSREAVAPEVSPSENVTTTGVGHEACQAERIAATSPHVIKERRKRVRDGVDSNAPPKVLRRDHADSRSTQSTHGGKSLAAIGVRNGIHSPSSCFA</sequence>
<dbReference type="AlphaFoldDB" id="A0A699HTQ4"/>
<protein>
    <recommendedName>
        <fullName evidence="3">Transposase (Putative), gypsy type</fullName>
    </recommendedName>
</protein>
<comment type="caution">
    <text evidence="2">The sequence shown here is derived from an EMBL/GenBank/DDBJ whole genome shotgun (WGS) entry which is preliminary data.</text>
</comment>
<reference evidence="2" key="1">
    <citation type="journal article" date="2019" name="Sci. Rep.">
        <title>Draft genome of Tanacetum cinerariifolium, the natural source of mosquito coil.</title>
        <authorList>
            <person name="Yamashiro T."/>
            <person name="Shiraishi A."/>
            <person name="Satake H."/>
            <person name="Nakayama K."/>
        </authorList>
    </citation>
    <scope>NUCLEOTIDE SEQUENCE</scope>
</reference>
<gene>
    <name evidence="2" type="ORF">Tci_452699</name>
</gene>
<accession>A0A699HTQ4</accession>
<feature type="non-terminal residue" evidence="2">
    <location>
        <position position="270"/>
    </location>
</feature>
<name>A0A699HTQ4_TANCI</name>
<evidence type="ECO:0008006" key="3">
    <source>
        <dbReference type="Google" id="ProtNLM"/>
    </source>
</evidence>
<evidence type="ECO:0000313" key="2">
    <source>
        <dbReference type="EMBL" id="GEY80725.1"/>
    </source>
</evidence>
<evidence type="ECO:0000256" key="1">
    <source>
        <dbReference type="SAM" id="MobiDB-lite"/>
    </source>
</evidence>
<dbReference type="EMBL" id="BKCJ010211577">
    <property type="protein sequence ID" value="GEY80725.1"/>
    <property type="molecule type" value="Genomic_DNA"/>
</dbReference>
<feature type="region of interest" description="Disordered" evidence="1">
    <location>
        <begin position="176"/>
        <end position="258"/>
    </location>
</feature>